<organism evidence="5 6">
    <name type="scientific">Oceanobacillus indicireducens</name>
    <dbReference type="NCBI Taxonomy" id="1004261"/>
    <lineage>
        <taxon>Bacteria</taxon>
        <taxon>Bacillati</taxon>
        <taxon>Bacillota</taxon>
        <taxon>Bacilli</taxon>
        <taxon>Bacillales</taxon>
        <taxon>Bacillaceae</taxon>
        <taxon>Oceanobacillus</taxon>
    </lineage>
</organism>
<gene>
    <name evidence="5" type="ORF">GCM10007971_12140</name>
</gene>
<dbReference type="PANTHER" id="PTHR43819:SF1">
    <property type="entry name" value="ARCHAEAL-TYPE GLUTAMATE SYNTHASE [NADPH]"/>
    <property type="match status" value="1"/>
</dbReference>
<comment type="caution">
    <text evidence="5">The sequence shown here is derived from an EMBL/GenBank/DDBJ whole genome shotgun (WGS) entry which is preliminary data.</text>
</comment>
<keyword evidence="6" id="KW-1185">Reference proteome</keyword>
<evidence type="ECO:0000256" key="3">
    <source>
        <dbReference type="SAM" id="Phobius"/>
    </source>
</evidence>
<dbReference type="AlphaFoldDB" id="A0A917XUL4"/>
<dbReference type="InterPro" id="IPR002932">
    <property type="entry name" value="Glu_synthdom"/>
</dbReference>
<evidence type="ECO:0000256" key="2">
    <source>
        <dbReference type="PIRNR" id="PIRNR006429"/>
    </source>
</evidence>
<keyword evidence="3" id="KW-0812">Transmembrane</keyword>
<reference evidence="5" key="2">
    <citation type="submission" date="2020-09" db="EMBL/GenBank/DDBJ databases">
        <authorList>
            <person name="Sun Q."/>
            <person name="Ohkuma M."/>
        </authorList>
    </citation>
    <scope>NUCLEOTIDE SEQUENCE</scope>
    <source>
        <strain evidence="5">JCM 17251</strain>
    </source>
</reference>
<evidence type="ECO:0000313" key="5">
    <source>
        <dbReference type="EMBL" id="GGN54430.1"/>
    </source>
</evidence>
<dbReference type="PANTHER" id="PTHR43819">
    <property type="entry name" value="ARCHAEAL-TYPE GLUTAMATE SYNTHASE [NADPH]"/>
    <property type="match status" value="1"/>
</dbReference>
<dbReference type="Pfam" id="PF01645">
    <property type="entry name" value="Glu_synthase"/>
    <property type="match status" value="1"/>
</dbReference>
<keyword evidence="3" id="KW-0472">Membrane</keyword>
<reference evidence="5" key="1">
    <citation type="journal article" date="2014" name="Int. J. Syst. Evol. Microbiol.">
        <title>Complete genome sequence of Corynebacterium casei LMG S-19264T (=DSM 44701T), isolated from a smear-ripened cheese.</title>
        <authorList>
            <consortium name="US DOE Joint Genome Institute (JGI-PGF)"/>
            <person name="Walter F."/>
            <person name="Albersmeier A."/>
            <person name="Kalinowski J."/>
            <person name="Ruckert C."/>
        </authorList>
    </citation>
    <scope>NUCLEOTIDE SEQUENCE</scope>
    <source>
        <strain evidence="5">JCM 17251</strain>
    </source>
</reference>
<feature type="transmembrane region" description="Helical" evidence="3">
    <location>
        <begin position="6"/>
        <end position="24"/>
    </location>
</feature>
<dbReference type="PIRSF" id="PIRSF006429">
    <property type="entry name" value="GOGAT_lg_2"/>
    <property type="match status" value="1"/>
</dbReference>
<evidence type="ECO:0000256" key="1">
    <source>
        <dbReference type="ARBA" id="ARBA00009716"/>
    </source>
</evidence>
<feature type="domain" description="Glutamate synthase" evidence="4">
    <location>
        <begin position="95"/>
        <end position="430"/>
    </location>
</feature>
<proteinExistence type="inferred from homology"/>
<dbReference type="InterPro" id="IPR013785">
    <property type="entry name" value="Aldolase_TIM"/>
</dbReference>
<sequence length="469" mass="50969">MMLQIITLILVTIVLAILLFLIFGRRWIFKAIVKKIGNIIFTDSYQENLIELIPGLAHVGLQNMLENNLRADSGEVLHRPIGGSRSWPHLSSLTFIPAQITTFPTDSDDEVDVKITIGPKAKKPLNTEIPLLISGMAYGLALSEHVRMALAKAAKEVNTAINTGEGVVLPEELKLGGKLILQFSKTAWAKEQKLYKQVDMIEIKLGQGAKMGMGAKIQPENLTGRARKLMGLKEGEVAQIYEHFFDDQTIDDLKDLVKELRKVSGGVPIGVKIAAGGRLEEDIEASLHLGIDFISIDGGQGSTHGGAPILSDSFGIPTLHAVVRAVNHLERLGKKDSVSLIVSGGLFTPSEFLKVLALGADAVYIGSALLFAVTHNQSLKAVPFEPPTEVAFHEGKFANQFNIDDGAQAAANYLTSSVEEIKEGIRAMGKHSLKEISRQDLVSFDETTAKFVGVPFSFVPWSDMKNEEG</sequence>
<name>A0A917XUL4_9BACI</name>
<accession>A0A917XUL4</accession>
<evidence type="ECO:0000259" key="4">
    <source>
        <dbReference type="Pfam" id="PF01645"/>
    </source>
</evidence>
<dbReference type="Proteomes" id="UP000624041">
    <property type="component" value="Unassembled WGS sequence"/>
</dbReference>
<dbReference type="GO" id="GO:0006537">
    <property type="term" value="P:glutamate biosynthetic process"/>
    <property type="evidence" value="ECO:0007669"/>
    <property type="project" value="InterPro"/>
</dbReference>
<keyword evidence="3" id="KW-1133">Transmembrane helix</keyword>
<dbReference type="SUPFAM" id="SSF51395">
    <property type="entry name" value="FMN-linked oxidoreductases"/>
    <property type="match status" value="1"/>
</dbReference>
<evidence type="ECO:0000313" key="6">
    <source>
        <dbReference type="Proteomes" id="UP000624041"/>
    </source>
</evidence>
<comment type="similarity">
    <text evidence="1 2">Belongs to the glutamate synthase family.</text>
</comment>
<protein>
    <submittedName>
        <fullName evidence="5">FMN-binding glutamate synthase family protein</fullName>
    </submittedName>
</protein>
<dbReference type="Gene3D" id="3.20.20.70">
    <property type="entry name" value="Aldolase class I"/>
    <property type="match status" value="1"/>
</dbReference>
<dbReference type="GO" id="GO:0015930">
    <property type="term" value="F:glutamate synthase activity"/>
    <property type="evidence" value="ECO:0007669"/>
    <property type="project" value="InterPro"/>
</dbReference>
<dbReference type="CDD" id="cd02808">
    <property type="entry name" value="GltS_FMN"/>
    <property type="match status" value="1"/>
</dbReference>
<dbReference type="EMBL" id="BMOS01000006">
    <property type="protein sequence ID" value="GGN54430.1"/>
    <property type="molecule type" value="Genomic_DNA"/>
</dbReference>
<dbReference type="InterPro" id="IPR024188">
    <property type="entry name" value="GltB"/>
</dbReference>